<evidence type="ECO:0000256" key="8">
    <source>
        <dbReference type="ARBA" id="ARBA00023136"/>
    </source>
</evidence>
<keyword evidence="8 11" id="KW-0472">Membrane</keyword>
<name>A0AAV2DKC4_9ROSI</name>
<evidence type="ECO:0000256" key="5">
    <source>
        <dbReference type="ARBA" id="ARBA00022847"/>
    </source>
</evidence>
<dbReference type="GO" id="GO:0015293">
    <property type="term" value="F:symporter activity"/>
    <property type="evidence" value="ECO:0007669"/>
    <property type="project" value="UniProtKB-KW"/>
</dbReference>
<gene>
    <name evidence="13" type="ORF">LTRI10_LOCUS16000</name>
</gene>
<comment type="subcellular location">
    <subcellularLocation>
        <location evidence="1">Endomembrane system</location>
        <topology evidence="1">Multi-pass membrane protein</topology>
    </subcellularLocation>
</comment>
<sequence>MAPNSMNISAAADKANGDTDSTAPQQLDAGALFVLQSKGSWWHCGYHLTTSIVGPVIFSLPFAIALLGWVPGVAVITLSALVTFYSYNLLSVVLEHQALQGRRQLRFRDMAADILGPKWGKYFVGPLQFAICYGAVIACCLLGGQSLKFIYLLYTSNGGMQLYKFIIIFGSATLVLAQMPSFHSLRHINLVSLMLCLAYSACATAGSLYIGNSRKAPPKDYSMNGSQVSRFFGSINGVSIIATTFGSGIIPEIQATLVPPVKGKMFKGLCICYGVIITTYFSVAVSGYWAFGSNSKSIILTNFMDADGSPLLPIWFLLLTNIFTLMQLTAITVIYLQPTNEMFERWFADPKKDQFAARNVAPRLVFRSLTVVVAALIAAMLPFFGDIMAFFGAFGCIPLDYILPMVFYNTAFKPSKKSFIFWGNTIIAVGSSALAAVGGVASVRQIILDARTYSLFADVTM</sequence>
<dbReference type="Pfam" id="PF01490">
    <property type="entry name" value="Aa_trans"/>
    <property type="match status" value="1"/>
</dbReference>
<comment type="function">
    <text evidence="10">Carrier protein involved in proton-driven auxin influx. Mediates the formation of auxin gradient from developing leaves (site of auxin biosynthesis) to tips by contributing to the loading of auxin in vascular tissues and facilitating acropetal (base to tip) auxin transport within inner tissues of the root apex, and basipetal (tip to base) auxin transport within outer tissues of the root apex. May be involved in lateral roots and nodules formation.</text>
</comment>
<feature type="transmembrane region" description="Helical" evidence="11">
    <location>
        <begin position="231"/>
        <end position="250"/>
    </location>
</feature>
<dbReference type="EMBL" id="OZ034816">
    <property type="protein sequence ID" value="CAL1374111.1"/>
    <property type="molecule type" value="Genomic_DNA"/>
</dbReference>
<feature type="transmembrane region" description="Helical" evidence="11">
    <location>
        <begin position="387"/>
        <end position="407"/>
    </location>
</feature>
<feature type="domain" description="Amino acid transporter transmembrane" evidence="12">
    <location>
        <begin position="38"/>
        <end position="440"/>
    </location>
</feature>
<keyword evidence="6" id="KW-0029">Amino-acid transport</keyword>
<dbReference type="GO" id="GO:0012505">
    <property type="term" value="C:endomembrane system"/>
    <property type="evidence" value="ECO:0007669"/>
    <property type="project" value="UniProtKB-SubCell"/>
</dbReference>
<dbReference type="AlphaFoldDB" id="A0AAV2DKC4"/>
<organism evidence="13 14">
    <name type="scientific">Linum trigynum</name>
    <dbReference type="NCBI Taxonomy" id="586398"/>
    <lineage>
        <taxon>Eukaryota</taxon>
        <taxon>Viridiplantae</taxon>
        <taxon>Streptophyta</taxon>
        <taxon>Embryophyta</taxon>
        <taxon>Tracheophyta</taxon>
        <taxon>Spermatophyta</taxon>
        <taxon>Magnoliopsida</taxon>
        <taxon>eudicotyledons</taxon>
        <taxon>Gunneridae</taxon>
        <taxon>Pentapetalae</taxon>
        <taxon>rosids</taxon>
        <taxon>fabids</taxon>
        <taxon>Malpighiales</taxon>
        <taxon>Linaceae</taxon>
        <taxon>Linum</taxon>
    </lineage>
</organism>
<reference evidence="13 14" key="1">
    <citation type="submission" date="2024-04" db="EMBL/GenBank/DDBJ databases">
        <authorList>
            <person name="Fracassetti M."/>
        </authorList>
    </citation>
    <scope>NUCLEOTIDE SEQUENCE [LARGE SCALE GENOMIC DNA]</scope>
</reference>
<evidence type="ECO:0000313" key="13">
    <source>
        <dbReference type="EMBL" id="CAL1374111.1"/>
    </source>
</evidence>
<protein>
    <recommendedName>
        <fullName evidence="12">Amino acid transporter transmembrane domain-containing protein</fullName>
    </recommendedName>
</protein>
<evidence type="ECO:0000256" key="1">
    <source>
        <dbReference type="ARBA" id="ARBA00004127"/>
    </source>
</evidence>
<evidence type="ECO:0000256" key="4">
    <source>
        <dbReference type="ARBA" id="ARBA00022692"/>
    </source>
</evidence>
<keyword evidence="5" id="KW-0769">Symport</keyword>
<proteinExistence type="inferred from homology"/>
<keyword evidence="3" id="KW-0813">Transport</keyword>
<comment type="similarity">
    <text evidence="2">Belongs to the amino acid/polyamine transporter 2 family. Amino acid/auxin permease (AAAP) (TC 2.A.18.1) subfamily.</text>
</comment>
<dbReference type="GO" id="GO:0006865">
    <property type="term" value="P:amino acid transport"/>
    <property type="evidence" value="ECO:0007669"/>
    <property type="project" value="UniProtKB-KW"/>
</dbReference>
<evidence type="ECO:0000256" key="11">
    <source>
        <dbReference type="SAM" id="Phobius"/>
    </source>
</evidence>
<dbReference type="Proteomes" id="UP001497516">
    <property type="component" value="Chromosome 3"/>
</dbReference>
<evidence type="ECO:0000256" key="3">
    <source>
        <dbReference type="ARBA" id="ARBA00022448"/>
    </source>
</evidence>
<evidence type="ECO:0000259" key="12">
    <source>
        <dbReference type="Pfam" id="PF01490"/>
    </source>
</evidence>
<accession>A0AAV2DKC4</accession>
<feature type="transmembrane region" description="Helical" evidence="11">
    <location>
        <begin position="364"/>
        <end position="381"/>
    </location>
</feature>
<feature type="transmembrane region" description="Helical" evidence="11">
    <location>
        <begin position="311"/>
        <end position="336"/>
    </location>
</feature>
<dbReference type="PANTHER" id="PTHR48017">
    <property type="entry name" value="OS05G0424000 PROTEIN-RELATED"/>
    <property type="match status" value="1"/>
</dbReference>
<dbReference type="InterPro" id="IPR013057">
    <property type="entry name" value="AA_transpt_TM"/>
</dbReference>
<evidence type="ECO:0000256" key="6">
    <source>
        <dbReference type="ARBA" id="ARBA00022970"/>
    </source>
</evidence>
<dbReference type="GO" id="GO:0009734">
    <property type="term" value="P:auxin-activated signaling pathway"/>
    <property type="evidence" value="ECO:0007669"/>
    <property type="project" value="UniProtKB-KW"/>
</dbReference>
<feature type="transmembrane region" description="Helical" evidence="11">
    <location>
        <begin position="73"/>
        <end position="94"/>
    </location>
</feature>
<keyword evidence="9" id="KW-0927">Auxin signaling pathway</keyword>
<keyword evidence="7 11" id="KW-1133">Transmembrane helix</keyword>
<evidence type="ECO:0000256" key="2">
    <source>
        <dbReference type="ARBA" id="ARBA00005590"/>
    </source>
</evidence>
<feature type="transmembrane region" description="Helical" evidence="11">
    <location>
        <begin position="271"/>
        <end position="291"/>
    </location>
</feature>
<keyword evidence="4 11" id="KW-0812">Transmembrane</keyword>
<evidence type="ECO:0000313" key="14">
    <source>
        <dbReference type="Proteomes" id="UP001497516"/>
    </source>
</evidence>
<keyword evidence="14" id="KW-1185">Reference proteome</keyword>
<evidence type="ECO:0000256" key="7">
    <source>
        <dbReference type="ARBA" id="ARBA00022989"/>
    </source>
</evidence>
<evidence type="ECO:0000256" key="10">
    <source>
        <dbReference type="ARBA" id="ARBA00045588"/>
    </source>
</evidence>
<feature type="transmembrane region" description="Helical" evidence="11">
    <location>
        <begin position="130"/>
        <end position="154"/>
    </location>
</feature>
<feature type="transmembrane region" description="Helical" evidence="11">
    <location>
        <begin position="419"/>
        <end position="441"/>
    </location>
</feature>
<feature type="transmembrane region" description="Helical" evidence="11">
    <location>
        <begin position="46"/>
        <end position="67"/>
    </location>
</feature>
<feature type="transmembrane region" description="Helical" evidence="11">
    <location>
        <begin position="189"/>
        <end position="211"/>
    </location>
</feature>
<feature type="transmembrane region" description="Helical" evidence="11">
    <location>
        <begin position="160"/>
        <end position="177"/>
    </location>
</feature>
<evidence type="ECO:0000256" key="9">
    <source>
        <dbReference type="ARBA" id="ARBA00023294"/>
    </source>
</evidence>